<evidence type="ECO:0000313" key="1">
    <source>
        <dbReference type="EMBL" id="MBD1373667.1"/>
    </source>
</evidence>
<protein>
    <submittedName>
        <fullName evidence="1">Uncharacterized protein</fullName>
    </submittedName>
</protein>
<keyword evidence="2" id="KW-1185">Reference proteome</keyword>
<accession>A0A926RVC6</accession>
<feature type="non-terminal residue" evidence="1">
    <location>
        <position position="1"/>
    </location>
</feature>
<dbReference type="EMBL" id="JACXAH010000032">
    <property type="protein sequence ID" value="MBD1373667.1"/>
    <property type="molecule type" value="Genomic_DNA"/>
</dbReference>
<evidence type="ECO:0000313" key="2">
    <source>
        <dbReference type="Proteomes" id="UP000661691"/>
    </source>
</evidence>
<proteinExistence type="predicted"/>
<organism evidence="1 2">
    <name type="scientific">Polycladospora coralii</name>
    <dbReference type="NCBI Taxonomy" id="2771432"/>
    <lineage>
        <taxon>Bacteria</taxon>
        <taxon>Bacillati</taxon>
        <taxon>Bacillota</taxon>
        <taxon>Bacilli</taxon>
        <taxon>Bacillales</taxon>
        <taxon>Thermoactinomycetaceae</taxon>
        <taxon>Polycladospora</taxon>
    </lineage>
</organism>
<comment type="caution">
    <text evidence="1">The sequence shown here is derived from an EMBL/GenBank/DDBJ whole genome shotgun (WGS) entry which is preliminary data.</text>
</comment>
<sequence>NKVKLPEVVQKRVEAYKQDGEWSDHLFCKILVNKKEYFYIQYDGVKRPPHHARLAIRSDGTIPPIEEVCQENYEDMVWIATNVGHYGYGLSTKGKKWSRSPVLPYKRIKKLLIEIPVDSDQMPEDIKKAWAVFFQVTEIYLEKQDQIQECYQKGMDIYRKLFDNYLATLMESNTLEHYHNLMARAAYRQNDIQLKTYEERKKLLRYLVKHTKWYQLVMWITIIELAYHHTKLLNEKKLSTSDREINEKIHDRMMNDELRLVESDFYQKERGILRNPSQTELVNE</sequence>
<name>A0A926RVC6_9BACL</name>
<dbReference type="RefSeq" id="WP_191142664.1">
    <property type="nucleotide sequence ID" value="NZ_JACXAH010000032.1"/>
</dbReference>
<reference evidence="1" key="1">
    <citation type="submission" date="2020-09" db="EMBL/GenBank/DDBJ databases">
        <title>A novel bacterium of genus Hazenella, isolated from South China Sea.</title>
        <authorList>
            <person name="Huang H."/>
            <person name="Mo K."/>
            <person name="Hu Y."/>
        </authorList>
    </citation>
    <scope>NUCLEOTIDE SEQUENCE</scope>
    <source>
        <strain evidence="1">IB182357</strain>
    </source>
</reference>
<dbReference type="AlphaFoldDB" id="A0A926RVC6"/>
<dbReference type="Proteomes" id="UP000661691">
    <property type="component" value="Unassembled WGS sequence"/>
</dbReference>
<gene>
    <name evidence="1" type="ORF">IC620_15070</name>
</gene>